<reference evidence="2 3" key="1">
    <citation type="submission" date="2022-06" db="EMBL/GenBank/DDBJ databases">
        <title>Halogeometricum sp. a new haloarchaeum isolate from saline soil.</title>
        <authorList>
            <person name="Strakova D."/>
            <person name="Galisteo C."/>
            <person name="Sanchez-Porro C."/>
            <person name="Ventosa A."/>
        </authorList>
    </citation>
    <scope>NUCLEOTIDE SEQUENCE [LARGE SCALE GENOMIC DNA]</scope>
    <source>
        <strain evidence="3">S3BR25-2</strain>
    </source>
</reference>
<dbReference type="Gene3D" id="3.60.21.10">
    <property type="match status" value="1"/>
</dbReference>
<organism evidence="2 3">
    <name type="scientific">Halogeometricum luteum</name>
    <dbReference type="NCBI Taxonomy" id="2950537"/>
    <lineage>
        <taxon>Archaea</taxon>
        <taxon>Methanobacteriati</taxon>
        <taxon>Methanobacteriota</taxon>
        <taxon>Stenosarchaea group</taxon>
        <taxon>Halobacteria</taxon>
        <taxon>Halobacteriales</taxon>
        <taxon>Haloferacaceae</taxon>
        <taxon>Halogeometricum</taxon>
    </lineage>
</organism>
<name>A0ABU2G0T3_9EURY</name>
<protein>
    <submittedName>
        <fullName evidence="2">Metallophosphoesterase</fullName>
    </submittedName>
</protein>
<accession>A0ABU2G0T3</accession>
<gene>
    <name evidence="2" type="ORF">NDI79_09485</name>
</gene>
<dbReference type="InterPro" id="IPR029052">
    <property type="entry name" value="Metallo-depent_PP-like"/>
</dbReference>
<comment type="caution">
    <text evidence="2">The sequence shown here is derived from an EMBL/GenBank/DDBJ whole genome shotgun (WGS) entry which is preliminary data.</text>
</comment>
<evidence type="ECO:0000313" key="2">
    <source>
        <dbReference type="EMBL" id="MDS0294402.1"/>
    </source>
</evidence>
<dbReference type="SUPFAM" id="SSF56300">
    <property type="entry name" value="Metallo-dependent phosphatases"/>
    <property type="match status" value="1"/>
</dbReference>
<dbReference type="EMBL" id="JAMQOQ010000002">
    <property type="protein sequence ID" value="MDS0294402.1"/>
    <property type="molecule type" value="Genomic_DNA"/>
</dbReference>
<evidence type="ECO:0000313" key="3">
    <source>
        <dbReference type="Proteomes" id="UP001254813"/>
    </source>
</evidence>
<evidence type="ECO:0000259" key="1">
    <source>
        <dbReference type="Pfam" id="PF00149"/>
    </source>
</evidence>
<dbReference type="RefSeq" id="WP_310928236.1">
    <property type="nucleotide sequence ID" value="NZ_JAMQOQ010000002.1"/>
</dbReference>
<dbReference type="InterPro" id="IPR004843">
    <property type="entry name" value="Calcineurin-like_PHP"/>
</dbReference>
<dbReference type="Proteomes" id="UP001254813">
    <property type="component" value="Unassembled WGS sequence"/>
</dbReference>
<proteinExistence type="predicted"/>
<dbReference type="Pfam" id="PF00149">
    <property type="entry name" value="Metallophos"/>
    <property type="match status" value="1"/>
</dbReference>
<feature type="domain" description="Calcineurin-like phosphoesterase" evidence="1">
    <location>
        <begin position="2"/>
        <end position="175"/>
    </location>
</feature>
<keyword evidence="3" id="KW-1185">Reference proteome</keyword>
<sequence>MLVLGDAHADDPARRDALLAAYRETDPDAALQVGDLFHYDLPAPTWFVAGNNEDFDVIDALRRGDATLTDAGRPHLLASTAADVSGLRVGGLSGNFAPTQYDKSRADLAGERRRHFVRAEVERAASLTDVDVFLAHQPPRGLLRVAGGRDPGVGAVDKILRAVEPDLLLVGHNHRHAEATIEGVRVVSLAPAWEAYYTLDPATLELERHDVERDATEP</sequence>